<reference evidence="1" key="1">
    <citation type="submission" date="2018-03" db="EMBL/GenBank/DDBJ databases">
        <authorList>
            <person name="Guldener U."/>
        </authorList>
    </citation>
    <scope>NUCLEOTIDE SEQUENCE</scope>
</reference>
<evidence type="ECO:0000313" key="1">
    <source>
        <dbReference type="EMBL" id="SPJ71145.1"/>
    </source>
</evidence>
<protein>
    <recommendedName>
        <fullName evidence="3">F-box domain-containing protein</fullName>
    </recommendedName>
</protein>
<accession>A0AAE8SCX3</accession>
<gene>
    <name evidence="1" type="ORF">FTOL_00873</name>
</gene>
<evidence type="ECO:0008006" key="3">
    <source>
        <dbReference type="Google" id="ProtNLM"/>
    </source>
</evidence>
<sequence length="408" mass="47144">MNSHSQNGVTKTSLQTLPIDLILDIGDYLSHADKVCLALTSQWGHWIFGGIPRDNTVSKIELLSQLDERAMWTSEILCRICKRFHEPQKGLERTSHEQTRLCTNSERCWLERSSFSEHLPWHIHFDLLAAVARSRRLRLEPPAYPPSLVNSVELSFREDRSLGCVVKHTVHFSSEGNVILKTEKIVRPGFSAPLTMEKTRALKETLDAEPFFGDICSHAQWSEVFPFIFDKDLGYQCWNDKQWSWTPRRRHNLAPMNALRKCLWTHKGDCTSHCKAQKRLYHSLEGRIWSCGACATDSAINTVRMNSLPDEANFLIFTSWKDLGQCKDKLDAQWQNHLDRYYDQDGGVRVVLGEVVEEVDVVVKMERSEWGYKPIYYYPAISEERVLELFFSEIETGTGYVDKVFHSV</sequence>
<keyword evidence="2" id="KW-1185">Reference proteome</keyword>
<evidence type="ECO:0000313" key="2">
    <source>
        <dbReference type="Proteomes" id="UP001187734"/>
    </source>
</evidence>
<dbReference type="Proteomes" id="UP001187734">
    <property type="component" value="Unassembled WGS sequence"/>
</dbReference>
<organism evidence="1 2">
    <name type="scientific">Fusarium torulosum</name>
    <dbReference type="NCBI Taxonomy" id="33205"/>
    <lineage>
        <taxon>Eukaryota</taxon>
        <taxon>Fungi</taxon>
        <taxon>Dikarya</taxon>
        <taxon>Ascomycota</taxon>
        <taxon>Pezizomycotina</taxon>
        <taxon>Sordariomycetes</taxon>
        <taxon>Hypocreomycetidae</taxon>
        <taxon>Hypocreales</taxon>
        <taxon>Nectriaceae</taxon>
        <taxon>Fusarium</taxon>
    </lineage>
</organism>
<dbReference type="EMBL" id="ONZP01000030">
    <property type="protein sequence ID" value="SPJ71145.1"/>
    <property type="molecule type" value="Genomic_DNA"/>
</dbReference>
<comment type="caution">
    <text evidence="1">The sequence shown here is derived from an EMBL/GenBank/DDBJ whole genome shotgun (WGS) entry which is preliminary data.</text>
</comment>
<proteinExistence type="predicted"/>
<name>A0AAE8SCX3_9HYPO</name>
<dbReference type="AlphaFoldDB" id="A0AAE8SCX3"/>